<gene>
    <name evidence="1" type="ORF">IWW38_005474</name>
</gene>
<dbReference type="Proteomes" id="UP001139981">
    <property type="component" value="Unassembled WGS sequence"/>
</dbReference>
<name>A0ACC1LUN0_9FUNG</name>
<keyword evidence="2" id="KW-1185">Reference proteome</keyword>
<reference evidence="1" key="1">
    <citation type="submission" date="2022-07" db="EMBL/GenBank/DDBJ databases">
        <title>Phylogenomic reconstructions and comparative analyses of Kickxellomycotina fungi.</title>
        <authorList>
            <person name="Reynolds N.K."/>
            <person name="Stajich J.E."/>
            <person name="Barry K."/>
            <person name="Grigoriev I.V."/>
            <person name="Crous P."/>
            <person name="Smith M.E."/>
        </authorList>
    </citation>
    <scope>NUCLEOTIDE SEQUENCE</scope>
    <source>
        <strain evidence="1">CBS 190363</strain>
    </source>
</reference>
<accession>A0ACC1LUN0</accession>
<evidence type="ECO:0000313" key="1">
    <source>
        <dbReference type="EMBL" id="KAJ2884042.1"/>
    </source>
</evidence>
<dbReference type="EMBL" id="JANBVB010002577">
    <property type="protein sequence ID" value="KAJ2884042.1"/>
    <property type="molecule type" value="Genomic_DNA"/>
</dbReference>
<organism evidence="1 2">
    <name type="scientific">Coemansia aciculifera</name>
    <dbReference type="NCBI Taxonomy" id="417176"/>
    <lineage>
        <taxon>Eukaryota</taxon>
        <taxon>Fungi</taxon>
        <taxon>Fungi incertae sedis</taxon>
        <taxon>Zoopagomycota</taxon>
        <taxon>Kickxellomycotina</taxon>
        <taxon>Kickxellomycetes</taxon>
        <taxon>Kickxellales</taxon>
        <taxon>Kickxellaceae</taxon>
        <taxon>Coemansia</taxon>
    </lineage>
</organism>
<protein>
    <submittedName>
        <fullName evidence="1">Uncharacterized protein</fullName>
    </submittedName>
</protein>
<sequence>MPPKSKAEADSKKKARDDALQFLETLEINDGEEEAPNSQPAEAIVSPTEAANADSGGGGSDEKKDPKSMLKFIDDLTESAKRSASPPANSATEAPTVAEENNSS</sequence>
<evidence type="ECO:0000313" key="2">
    <source>
        <dbReference type="Proteomes" id="UP001139981"/>
    </source>
</evidence>
<proteinExistence type="predicted"/>
<comment type="caution">
    <text evidence="1">The sequence shown here is derived from an EMBL/GenBank/DDBJ whole genome shotgun (WGS) entry which is preliminary data.</text>
</comment>
<feature type="non-terminal residue" evidence="1">
    <location>
        <position position="104"/>
    </location>
</feature>